<evidence type="ECO:0000313" key="1">
    <source>
        <dbReference type="EnsemblPlants" id="OBART01G14210.1"/>
    </source>
</evidence>
<evidence type="ECO:0000313" key="2">
    <source>
        <dbReference type="Proteomes" id="UP000026960"/>
    </source>
</evidence>
<dbReference type="HOGENOM" id="CLU_1477313_0_0_1"/>
<dbReference type="eggNOG" id="KOG4828">
    <property type="taxonomic scope" value="Eukaryota"/>
</dbReference>
<protein>
    <submittedName>
        <fullName evidence="1">Uncharacterized protein</fullName>
    </submittedName>
</protein>
<dbReference type="InterPro" id="IPR018788">
    <property type="entry name" value="Proteasome_assmbl_chp_3"/>
</dbReference>
<dbReference type="GO" id="GO:0043248">
    <property type="term" value="P:proteasome assembly"/>
    <property type="evidence" value="ECO:0007669"/>
    <property type="project" value="InterPro"/>
</dbReference>
<dbReference type="EnsemblPlants" id="OBART01G14210.1">
    <property type="protein sequence ID" value="OBART01G14210.1"/>
    <property type="gene ID" value="OBART01G14210"/>
</dbReference>
<dbReference type="Gramene" id="OBART01G14210.1">
    <property type="protein sequence ID" value="OBART01G14210.1"/>
    <property type="gene ID" value="OBART01G14210"/>
</dbReference>
<keyword evidence="2" id="KW-1185">Reference proteome</keyword>
<proteinExistence type="predicted"/>
<name>A0A0D3END6_9ORYZ</name>
<dbReference type="PANTHER" id="PTHR31051:SF1">
    <property type="entry name" value="PROTEASOME ASSEMBLY CHAPERONE 3"/>
    <property type="match status" value="1"/>
</dbReference>
<dbReference type="Pfam" id="PF10178">
    <property type="entry name" value="PAC3"/>
    <property type="match status" value="1"/>
</dbReference>
<dbReference type="InterPro" id="IPR053720">
    <property type="entry name" value="Psm_Assembly_Chaperone"/>
</dbReference>
<dbReference type="PaxDb" id="65489-OBART01G14210.1"/>
<dbReference type="AlphaFoldDB" id="A0A0D3END6"/>
<dbReference type="Proteomes" id="UP000026960">
    <property type="component" value="Chromosome 1"/>
</dbReference>
<dbReference type="STRING" id="65489.A0A0D3END6"/>
<dbReference type="PANTHER" id="PTHR31051">
    <property type="entry name" value="PROTEASOME ASSEMBLY CHAPERONE 3"/>
    <property type="match status" value="1"/>
</dbReference>
<sequence length="183" mass="20646">MEMGMNSVQPNAQFHVPHKSLSLDIYIVISKYEGSFMVMVTQIGCMGTILAARKDESVFSDPTYNVLFGKRDELSKLGPHWYSISKLMPQLEILTRSHANTGLRTSFWNDCWLTDKCLRLQYPALFWHSLFQAASVSWTLSRSIGSTLAPRLFTRAVPAYTGFARCFPLGGRGPQIIAVFTTR</sequence>
<accession>A0A0D3END6</accession>
<reference evidence="1" key="2">
    <citation type="submission" date="2015-03" db="UniProtKB">
        <authorList>
            <consortium name="EnsemblPlants"/>
        </authorList>
    </citation>
    <scope>IDENTIFICATION</scope>
</reference>
<reference evidence="1" key="1">
    <citation type="journal article" date="2009" name="Rice">
        <title>De Novo Next Generation Sequencing of Plant Genomes.</title>
        <authorList>
            <person name="Rounsley S."/>
            <person name="Marri P.R."/>
            <person name="Yu Y."/>
            <person name="He R."/>
            <person name="Sisneros N."/>
            <person name="Goicoechea J.L."/>
            <person name="Lee S.J."/>
            <person name="Angelova A."/>
            <person name="Kudrna D."/>
            <person name="Luo M."/>
            <person name="Affourtit J."/>
            <person name="Desany B."/>
            <person name="Knight J."/>
            <person name="Niazi F."/>
            <person name="Egholm M."/>
            <person name="Wing R.A."/>
        </authorList>
    </citation>
    <scope>NUCLEOTIDE SEQUENCE [LARGE SCALE GENOMIC DNA]</scope>
    <source>
        <strain evidence="1">cv. IRGC 105608</strain>
    </source>
</reference>
<organism evidence="1">
    <name type="scientific">Oryza barthii</name>
    <dbReference type="NCBI Taxonomy" id="65489"/>
    <lineage>
        <taxon>Eukaryota</taxon>
        <taxon>Viridiplantae</taxon>
        <taxon>Streptophyta</taxon>
        <taxon>Embryophyta</taxon>
        <taxon>Tracheophyta</taxon>
        <taxon>Spermatophyta</taxon>
        <taxon>Magnoliopsida</taxon>
        <taxon>Liliopsida</taxon>
        <taxon>Poales</taxon>
        <taxon>Poaceae</taxon>
        <taxon>BOP clade</taxon>
        <taxon>Oryzoideae</taxon>
        <taxon>Oryzeae</taxon>
        <taxon>Oryzinae</taxon>
        <taxon>Oryza</taxon>
    </lineage>
</organism>
<dbReference type="Gene3D" id="3.30.230.90">
    <property type="match status" value="1"/>
</dbReference>